<dbReference type="EMBL" id="JASSZA010000010">
    <property type="protein sequence ID" value="KAK2099780.1"/>
    <property type="molecule type" value="Genomic_DNA"/>
</dbReference>
<dbReference type="PANTHER" id="PTHR24031">
    <property type="entry name" value="RNA HELICASE"/>
    <property type="match status" value="1"/>
</dbReference>
<comment type="similarity">
    <text evidence="4">Belongs to the DEAD box helicase family.</text>
</comment>
<evidence type="ECO:0000313" key="6">
    <source>
        <dbReference type="Proteomes" id="UP001266305"/>
    </source>
</evidence>
<evidence type="ECO:0000256" key="3">
    <source>
        <dbReference type="ARBA" id="ARBA00022840"/>
    </source>
</evidence>
<dbReference type="SUPFAM" id="SSF52540">
    <property type="entry name" value="P-loop containing nucleoside triphosphate hydrolases"/>
    <property type="match status" value="1"/>
</dbReference>
<comment type="function">
    <text evidence="4">RNA helicase.</text>
</comment>
<comment type="domain">
    <text evidence="4">The Q motif is unique to and characteristic of the DEAD box family of RNA helicases and controls ATP binding and hydrolysis.</text>
</comment>
<organism evidence="5 6">
    <name type="scientific">Saguinus oedipus</name>
    <name type="common">Cotton-top tamarin</name>
    <name type="synonym">Oedipomidas oedipus</name>
    <dbReference type="NCBI Taxonomy" id="9490"/>
    <lineage>
        <taxon>Eukaryota</taxon>
        <taxon>Metazoa</taxon>
        <taxon>Chordata</taxon>
        <taxon>Craniata</taxon>
        <taxon>Vertebrata</taxon>
        <taxon>Euteleostomi</taxon>
        <taxon>Mammalia</taxon>
        <taxon>Eutheria</taxon>
        <taxon>Euarchontoglires</taxon>
        <taxon>Primates</taxon>
        <taxon>Haplorrhini</taxon>
        <taxon>Platyrrhini</taxon>
        <taxon>Cebidae</taxon>
        <taxon>Callitrichinae</taxon>
        <taxon>Saguinus</taxon>
    </lineage>
</organism>
<keyword evidence="4" id="KW-0694">RNA-binding</keyword>
<comment type="catalytic activity">
    <reaction evidence="4">
        <text>ATP + H2O = ADP + phosphate + H(+)</text>
        <dbReference type="Rhea" id="RHEA:13065"/>
        <dbReference type="ChEBI" id="CHEBI:15377"/>
        <dbReference type="ChEBI" id="CHEBI:15378"/>
        <dbReference type="ChEBI" id="CHEBI:30616"/>
        <dbReference type="ChEBI" id="CHEBI:43474"/>
        <dbReference type="ChEBI" id="CHEBI:456216"/>
        <dbReference type="EC" id="3.6.4.13"/>
    </reaction>
</comment>
<dbReference type="Gene3D" id="3.40.50.300">
    <property type="entry name" value="P-loop containing nucleotide triphosphate hydrolases"/>
    <property type="match status" value="1"/>
</dbReference>
<protein>
    <recommendedName>
        <fullName evidence="4">ATP-dependent RNA helicase</fullName>
        <ecNumber evidence="4">3.6.4.13</ecNumber>
    </recommendedName>
</protein>
<dbReference type="Proteomes" id="UP001266305">
    <property type="component" value="Unassembled WGS sequence"/>
</dbReference>
<keyword evidence="1 4" id="KW-0547">Nucleotide-binding</keyword>
<keyword evidence="2 4" id="KW-0378">Hydrolase</keyword>
<name>A0ABQ9USN1_SAGOE</name>
<dbReference type="EC" id="3.6.4.13" evidence="4"/>
<evidence type="ECO:0000256" key="1">
    <source>
        <dbReference type="ARBA" id="ARBA00022741"/>
    </source>
</evidence>
<dbReference type="GO" id="GO:0004386">
    <property type="term" value="F:helicase activity"/>
    <property type="evidence" value="ECO:0007669"/>
    <property type="project" value="UniProtKB-KW"/>
</dbReference>
<comment type="caution">
    <text evidence="5">The sequence shown here is derived from an EMBL/GenBank/DDBJ whole genome shotgun (WGS) entry which is preliminary data.</text>
</comment>
<sequence length="158" mass="18059">MQTMFFSATQTQNVEDLVRISLKKELSYVAVDDDKANSTVEGLQQGYIVCPSEKRFLLLFTFLKKNQKKLMVFFSSCMSMKHHYELLNYTDLPILAIHGKQKQNKPTATILQLCNADLGTLLYIDVAARTGHSEGDWMFSMTFQMTLRNTHSSCGWNS</sequence>
<keyword evidence="3 4" id="KW-0067">ATP-binding</keyword>
<accession>A0ABQ9USN1</accession>
<keyword evidence="4 5" id="KW-0347">Helicase</keyword>
<dbReference type="InterPro" id="IPR027417">
    <property type="entry name" value="P-loop_NTPase"/>
</dbReference>
<gene>
    <name evidence="5" type="primary">DDX18_9</name>
    <name evidence="5" type="ORF">P7K49_021128</name>
</gene>
<proteinExistence type="inferred from homology"/>
<reference evidence="5 6" key="1">
    <citation type="submission" date="2023-05" db="EMBL/GenBank/DDBJ databases">
        <title>B98-5 Cell Line De Novo Hybrid Assembly: An Optical Mapping Approach.</title>
        <authorList>
            <person name="Kananen K."/>
            <person name="Auerbach J.A."/>
            <person name="Kautto E."/>
            <person name="Blachly J.S."/>
        </authorList>
    </citation>
    <scope>NUCLEOTIDE SEQUENCE [LARGE SCALE GENOMIC DNA]</scope>
    <source>
        <strain evidence="5">B95-8</strain>
        <tissue evidence="5">Cell line</tissue>
    </source>
</reference>
<evidence type="ECO:0000313" key="5">
    <source>
        <dbReference type="EMBL" id="KAK2099780.1"/>
    </source>
</evidence>
<keyword evidence="6" id="KW-1185">Reference proteome</keyword>
<evidence type="ECO:0000256" key="2">
    <source>
        <dbReference type="ARBA" id="ARBA00022801"/>
    </source>
</evidence>
<evidence type="ECO:0000256" key="4">
    <source>
        <dbReference type="RuleBase" id="RU365068"/>
    </source>
</evidence>